<dbReference type="PANTHER" id="PTHR32332">
    <property type="entry name" value="2-NITROPROPANE DIOXYGENASE"/>
    <property type="match status" value="1"/>
</dbReference>
<evidence type="ECO:0000256" key="2">
    <source>
        <dbReference type="ARBA" id="ARBA00022643"/>
    </source>
</evidence>
<name>A0A8H7W5K4_9HELO</name>
<dbReference type="PANTHER" id="PTHR32332:SF34">
    <property type="entry name" value="2-NITROPROPANE DIOXYGENASE FAMILY, PUTATIVE-RELATED"/>
    <property type="match status" value="1"/>
</dbReference>
<dbReference type="AlphaFoldDB" id="A0A8H7W5K4"/>
<dbReference type="InterPro" id="IPR004136">
    <property type="entry name" value="NMO"/>
</dbReference>
<sequence>MASSIKLLKSTYRWISTPLIVGAPMRVFSCPELATAVSSAGGIGFIGPGKTPEDLETALQKARKLLEKRLQSQQSGLRIISADLEGALPIGVGFQIFDANFEVALPSIAKHRPAAVWLFVPEEDTDDLSVWMKGIREVAPKTQIWLQVGSVHDAMEAARLSTPPDVLVLQGIDAGGHGLAKGAGIVSLVPEVKDALKAAGLDIPVVAAGGIADGRGVAAALSSGAVGAVMGTRFLASEEAEIATGYQNQILRAHDGGQSTVRTPLFDALAGRNNWPPQFDGRSIVNGSTKDADAGVPFEENQAKFKEALKQGDKGWGEDGRLTTYAGTGIGLIHEVRAAEDIVHEARESARTAIKEAIEMM</sequence>
<evidence type="ECO:0000256" key="3">
    <source>
        <dbReference type="ARBA" id="ARBA00023002"/>
    </source>
</evidence>
<evidence type="ECO:0008006" key="6">
    <source>
        <dbReference type="Google" id="ProtNLM"/>
    </source>
</evidence>
<keyword evidence="5" id="KW-1185">Reference proteome</keyword>
<keyword evidence="2" id="KW-0288">FMN</keyword>
<dbReference type="Pfam" id="PF03060">
    <property type="entry name" value="NMO"/>
    <property type="match status" value="1"/>
</dbReference>
<dbReference type="OrthoDB" id="2349068at2759"/>
<dbReference type="Proteomes" id="UP000664132">
    <property type="component" value="Unassembled WGS sequence"/>
</dbReference>
<evidence type="ECO:0000313" key="5">
    <source>
        <dbReference type="Proteomes" id="UP000664132"/>
    </source>
</evidence>
<dbReference type="EMBL" id="JAFJYH010000141">
    <property type="protein sequence ID" value="KAG4417955.1"/>
    <property type="molecule type" value="Genomic_DNA"/>
</dbReference>
<dbReference type="SUPFAM" id="SSF51412">
    <property type="entry name" value="Inosine monophosphate dehydrogenase (IMPDH)"/>
    <property type="match status" value="1"/>
</dbReference>
<comment type="caution">
    <text evidence="4">The sequence shown here is derived from an EMBL/GenBank/DDBJ whole genome shotgun (WGS) entry which is preliminary data.</text>
</comment>
<protein>
    <recommendedName>
        <fullName evidence="6">Nitronate monooxygenase domain-containing protein</fullName>
    </recommendedName>
</protein>
<keyword evidence="3" id="KW-0560">Oxidoreductase</keyword>
<dbReference type="InterPro" id="IPR013785">
    <property type="entry name" value="Aldolase_TIM"/>
</dbReference>
<gene>
    <name evidence="4" type="ORF">IFR04_008922</name>
</gene>
<dbReference type="Gene3D" id="3.20.20.70">
    <property type="entry name" value="Aldolase class I"/>
    <property type="match status" value="1"/>
</dbReference>
<organism evidence="4 5">
    <name type="scientific">Cadophora malorum</name>
    <dbReference type="NCBI Taxonomy" id="108018"/>
    <lineage>
        <taxon>Eukaryota</taxon>
        <taxon>Fungi</taxon>
        <taxon>Dikarya</taxon>
        <taxon>Ascomycota</taxon>
        <taxon>Pezizomycotina</taxon>
        <taxon>Leotiomycetes</taxon>
        <taxon>Helotiales</taxon>
        <taxon>Ploettnerulaceae</taxon>
        <taxon>Cadophora</taxon>
    </lineage>
</organism>
<dbReference type="CDD" id="cd04730">
    <property type="entry name" value="NPD_like"/>
    <property type="match status" value="1"/>
</dbReference>
<dbReference type="GO" id="GO:0018580">
    <property type="term" value="F:nitronate monooxygenase activity"/>
    <property type="evidence" value="ECO:0007669"/>
    <property type="project" value="InterPro"/>
</dbReference>
<reference evidence="4" key="1">
    <citation type="submission" date="2021-02" db="EMBL/GenBank/DDBJ databases">
        <title>Genome sequence Cadophora malorum strain M34.</title>
        <authorList>
            <person name="Stefanovic E."/>
            <person name="Vu D."/>
            <person name="Scully C."/>
            <person name="Dijksterhuis J."/>
            <person name="Roader J."/>
            <person name="Houbraken J."/>
        </authorList>
    </citation>
    <scope>NUCLEOTIDE SEQUENCE</scope>
    <source>
        <strain evidence="4">M34</strain>
    </source>
</reference>
<proteinExistence type="predicted"/>
<evidence type="ECO:0000256" key="1">
    <source>
        <dbReference type="ARBA" id="ARBA00022630"/>
    </source>
</evidence>
<keyword evidence="1" id="KW-0285">Flavoprotein</keyword>
<evidence type="ECO:0000313" key="4">
    <source>
        <dbReference type="EMBL" id="KAG4417955.1"/>
    </source>
</evidence>
<accession>A0A8H7W5K4</accession>